<organism evidence="2 3">
    <name type="scientific">Brevundimonas aurifodinae</name>
    <dbReference type="NCBI Taxonomy" id="1508312"/>
    <lineage>
        <taxon>Bacteria</taxon>
        <taxon>Pseudomonadati</taxon>
        <taxon>Pseudomonadota</taxon>
        <taxon>Alphaproteobacteria</taxon>
        <taxon>Caulobacterales</taxon>
        <taxon>Caulobacteraceae</taxon>
        <taxon>Brevundimonas</taxon>
    </lineage>
</organism>
<accession>A0ABV1NMG3</accession>
<comment type="caution">
    <text evidence="2">The sequence shown here is derived from an EMBL/GenBank/DDBJ whole genome shotgun (WGS) entry which is preliminary data.</text>
</comment>
<evidence type="ECO:0000256" key="1">
    <source>
        <dbReference type="SAM" id="SignalP"/>
    </source>
</evidence>
<sequence>MPTRHKVLVMFKVLLPAAAALGLVAFAAQSQGAASEPEMTEPTMSWTLHHEGSLAKLAYGVPNSDQLALMVTCAPGQALATVYGDVRLEGARLIRTRLGVQPLDPLSGGLADETLVSVNDPGLRRLAERGQLTVTGDAGRFRIDAGREERRLVGDFLSYCGAGRA</sequence>
<evidence type="ECO:0000313" key="3">
    <source>
        <dbReference type="Proteomes" id="UP001445732"/>
    </source>
</evidence>
<name>A0ABV1NMG3_9CAUL</name>
<dbReference type="RefSeq" id="WP_349683901.1">
    <property type="nucleotide sequence ID" value="NZ_JBEGDD010000004.1"/>
</dbReference>
<feature type="signal peptide" evidence="1">
    <location>
        <begin position="1"/>
        <end position="27"/>
    </location>
</feature>
<gene>
    <name evidence="2" type="ORF">ABN401_05885</name>
</gene>
<reference evidence="2 3" key="1">
    <citation type="submission" date="2024-06" db="EMBL/GenBank/DDBJ databases">
        <title>Brevundimonas sp. C11.</title>
        <authorList>
            <person name="Maltman C."/>
        </authorList>
    </citation>
    <scope>NUCLEOTIDE SEQUENCE [LARGE SCALE GENOMIC DNA]</scope>
    <source>
        <strain evidence="2 3">C11</strain>
    </source>
</reference>
<dbReference type="Proteomes" id="UP001445732">
    <property type="component" value="Unassembled WGS sequence"/>
</dbReference>
<dbReference type="EMBL" id="JBEGDD010000004">
    <property type="protein sequence ID" value="MEQ7154734.1"/>
    <property type="molecule type" value="Genomic_DNA"/>
</dbReference>
<keyword evidence="1" id="KW-0732">Signal</keyword>
<evidence type="ECO:0000313" key="2">
    <source>
        <dbReference type="EMBL" id="MEQ7154734.1"/>
    </source>
</evidence>
<keyword evidence="3" id="KW-1185">Reference proteome</keyword>
<protein>
    <submittedName>
        <fullName evidence="2">Uncharacterized protein</fullName>
    </submittedName>
</protein>
<feature type="chain" id="PRO_5045650051" evidence="1">
    <location>
        <begin position="28"/>
        <end position="165"/>
    </location>
</feature>
<proteinExistence type="predicted"/>